<keyword evidence="2" id="KW-1185">Reference proteome</keyword>
<evidence type="ECO:0000313" key="1">
    <source>
        <dbReference type="EMBL" id="PPQ66999.1"/>
    </source>
</evidence>
<gene>
    <name evidence="1" type="ORF">CVT26_009960</name>
</gene>
<accession>A0A409VL49</accession>
<comment type="caution">
    <text evidence="1">The sequence shown here is derived from an EMBL/GenBank/DDBJ whole genome shotgun (WGS) entry which is preliminary data.</text>
</comment>
<dbReference type="InParanoid" id="A0A409VL49"/>
<sequence>MVDVKVDVRGVAMGRTSVSSMANSPRTRAITANHTLTLHSRPLLLLTLSVASVYARIHSTSHPPAYASALCPSSYLPQAQPRVQVLQVSLLHPAPAVISRYSPPLLKSTSAFRLSDQTKILEDAYDHVHAHPLLSFLLDAQEHARSYECAIPPSQSPFPFLLLLKVQDSGSGSTWL</sequence>
<dbReference type="AlphaFoldDB" id="A0A409VL49"/>
<organism evidence="1 2">
    <name type="scientific">Gymnopilus dilepis</name>
    <dbReference type="NCBI Taxonomy" id="231916"/>
    <lineage>
        <taxon>Eukaryota</taxon>
        <taxon>Fungi</taxon>
        <taxon>Dikarya</taxon>
        <taxon>Basidiomycota</taxon>
        <taxon>Agaricomycotina</taxon>
        <taxon>Agaricomycetes</taxon>
        <taxon>Agaricomycetidae</taxon>
        <taxon>Agaricales</taxon>
        <taxon>Agaricineae</taxon>
        <taxon>Hymenogastraceae</taxon>
        <taxon>Gymnopilus</taxon>
    </lineage>
</organism>
<dbReference type="EMBL" id="NHYE01005616">
    <property type="protein sequence ID" value="PPQ66999.1"/>
    <property type="molecule type" value="Genomic_DNA"/>
</dbReference>
<protein>
    <submittedName>
        <fullName evidence="1">Uncharacterized protein</fullName>
    </submittedName>
</protein>
<proteinExistence type="predicted"/>
<evidence type="ECO:0000313" key="2">
    <source>
        <dbReference type="Proteomes" id="UP000284706"/>
    </source>
</evidence>
<dbReference type="Proteomes" id="UP000284706">
    <property type="component" value="Unassembled WGS sequence"/>
</dbReference>
<name>A0A409VL49_9AGAR</name>
<reference evidence="1 2" key="1">
    <citation type="journal article" date="2018" name="Evol. Lett.">
        <title>Horizontal gene cluster transfer increased hallucinogenic mushroom diversity.</title>
        <authorList>
            <person name="Reynolds H.T."/>
            <person name="Vijayakumar V."/>
            <person name="Gluck-Thaler E."/>
            <person name="Korotkin H.B."/>
            <person name="Matheny P.B."/>
            <person name="Slot J.C."/>
        </authorList>
    </citation>
    <scope>NUCLEOTIDE SEQUENCE [LARGE SCALE GENOMIC DNA]</scope>
    <source>
        <strain evidence="1 2">SRW20</strain>
    </source>
</reference>